<dbReference type="InterPro" id="IPR056993">
    <property type="entry name" value="TRIP4_3rd_dom"/>
</dbReference>
<gene>
    <name evidence="4" type="primary">TRIP4</name>
</gene>
<dbReference type="PANTHER" id="PTHR12963">
    <property type="entry name" value="THYROID RECEPTOR INTERACTING PROTEIN RELATED"/>
    <property type="match status" value="1"/>
</dbReference>
<sequence length="338" mass="38798">MVQKKYCSKDSLSEWLDKCLCEVLEFSSADEIVSYVLSMDTIESQVNYLKDILDVDGYFKERIAIINEFCTRSNKPIPYKKPPLRESPQKTDKKAEKGNNTSGKGGAKTKYVNFYGDHNADNFVLSGRHFCECQATKHKLINNCLNCGRIICEQEGSGPCMSCDTLVCTKEEMEIVNRGSRKSEQLMKKLMASETKLSKAEAHKNKLLEFDKTCEKRTQVIDDENDYFSTDSNQWLNKNQRETLQQREKVIHDSKYGSRLKKKMTIDLAGRKVVDVNEFSNYDASKDEVVKSVYETSSKESNKKNQAQNNHPSDILNPTIDRPRPQVSYLLFECTTIY</sequence>
<protein>
    <submittedName>
        <fullName evidence="4">Thyroid hormone receptor interactor 4 [Loxodonta africana]</fullName>
    </submittedName>
</protein>
<dbReference type="PANTHER" id="PTHR12963:SF4">
    <property type="entry name" value="ACTIVATING SIGNAL COINTEGRATOR 1"/>
    <property type="match status" value="1"/>
</dbReference>
<feature type="compositionally biased region" description="Basic and acidic residues" evidence="1">
    <location>
        <begin position="83"/>
        <end position="97"/>
    </location>
</feature>
<dbReference type="AlphaFoldDB" id="A0A0K2V830"/>
<dbReference type="GO" id="GO:0180022">
    <property type="term" value="C:RQC-trigger complex"/>
    <property type="evidence" value="ECO:0007669"/>
    <property type="project" value="InterPro"/>
</dbReference>
<dbReference type="GO" id="GO:0008270">
    <property type="term" value="F:zinc ion binding"/>
    <property type="evidence" value="ECO:0007669"/>
    <property type="project" value="InterPro"/>
</dbReference>
<feature type="domain" description="TRIP4/RQT4 C2HC5-type zinc finger" evidence="2">
    <location>
        <begin position="130"/>
        <end position="173"/>
    </location>
</feature>
<name>A0A0K2V830_LEPSM</name>
<dbReference type="InterPro" id="IPR039128">
    <property type="entry name" value="TRIP4-like"/>
</dbReference>
<reference evidence="4" key="1">
    <citation type="submission" date="2014-05" db="EMBL/GenBank/DDBJ databases">
        <authorList>
            <person name="Chronopoulou M."/>
        </authorList>
    </citation>
    <scope>NUCLEOTIDE SEQUENCE</scope>
    <source>
        <tissue evidence="4">Whole organism</tissue>
    </source>
</reference>
<evidence type="ECO:0000313" key="4">
    <source>
        <dbReference type="EMBL" id="CDW46475.1"/>
    </source>
</evidence>
<dbReference type="Pfam" id="PF06221">
    <property type="entry name" value="zf-C2HC5"/>
    <property type="match status" value="1"/>
</dbReference>
<dbReference type="OrthoDB" id="338816at2759"/>
<dbReference type="GO" id="GO:0045893">
    <property type="term" value="P:positive regulation of DNA-templated transcription"/>
    <property type="evidence" value="ECO:0007669"/>
    <property type="project" value="TreeGrafter"/>
</dbReference>
<evidence type="ECO:0000259" key="2">
    <source>
        <dbReference type="Pfam" id="PF06221"/>
    </source>
</evidence>
<dbReference type="GO" id="GO:0072344">
    <property type="term" value="P:rescue of stalled ribosome"/>
    <property type="evidence" value="ECO:0007669"/>
    <property type="project" value="InterPro"/>
</dbReference>
<keyword evidence="4" id="KW-0675">Receptor</keyword>
<feature type="domain" description="Activating signal cointegrator 1 third" evidence="3">
    <location>
        <begin position="223"/>
        <end position="275"/>
    </location>
</feature>
<dbReference type="EMBL" id="HACA01029114">
    <property type="protein sequence ID" value="CDW46475.1"/>
    <property type="molecule type" value="Transcribed_RNA"/>
</dbReference>
<organism evidence="4">
    <name type="scientific">Lepeophtheirus salmonis</name>
    <name type="common">Salmon louse</name>
    <name type="synonym">Caligus salmonis</name>
    <dbReference type="NCBI Taxonomy" id="72036"/>
    <lineage>
        <taxon>Eukaryota</taxon>
        <taxon>Metazoa</taxon>
        <taxon>Ecdysozoa</taxon>
        <taxon>Arthropoda</taxon>
        <taxon>Crustacea</taxon>
        <taxon>Multicrustacea</taxon>
        <taxon>Hexanauplia</taxon>
        <taxon>Copepoda</taxon>
        <taxon>Siphonostomatoida</taxon>
        <taxon>Caligidae</taxon>
        <taxon>Lepeophtheirus</taxon>
    </lineage>
</organism>
<dbReference type="InterPro" id="IPR009349">
    <property type="entry name" value="TRIP4/RQT4_C2HC5_Znf"/>
</dbReference>
<feature type="region of interest" description="Disordered" evidence="1">
    <location>
        <begin position="293"/>
        <end position="320"/>
    </location>
</feature>
<evidence type="ECO:0000256" key="1">
    <source>
        <dbReference type="SAM" id="MobiDB-lite"/>
    </source>
</evidence>
<feature type="region of interest" description="Disordered" evidence="1">
    <location>
        <begin position="77"/>
        <end position="104"/>
    </location>
</feature>
<dbReference type="GO" id="GO:0005634">
    <property type="term" value="C:nucleus"/>
    <property type="evidence" value="ECO:0007669"/>
    <property type="project" value="InterPro"/>
</dbReference>
<evidence type="ECO:0000259" key="3">
    <source>
        <dbReference type="Pfam" id="PF23134"/>
    </source>
</evidence>
<dbReference type="Pfam" id="PF23134">
    <property type="entry name" value="TRIP4_3rd"/>
    <property type="match status" value="1"/>
</dbReference>
<proteinExistence type="predicted"/>
<accession>A0A0K2V830</accession>